<comment type="cofactor">
    <cofactor evidence="8">
        <name>Mg(2+)</name>
        <dbReference type="ChEBI" id="CHEBI:18420"/>
    </cofactor>
</comment>
<dbReference type="InterPro" id="IPR029044">
    <property type="entry name" value="Nucleotide-diphossugar_trans"/>
</dbReference>
<comment type="similarity">
    <text evidence="8">Belongs to the MobA family.</text>
</comment>
<organism evidence="10 11">
    <name type="scientific">Caulobacter ginsengisoli</name>
    <dbReference type="NCBI Taxonomy" id="400775"/>
    <lineage>
        <taxon>Bacteria</taxon>
        <taxon>Pseudomonadati</taxon>
        <taxon>Pseudomonadota</taxon>
        <taxon>Alphaproteobacteria</taxon>
        <taxon>Caulobacterales</taxon>
        <taxon>Caulobacteraceae</taxon>
        <taxon>Caulobacter</taxon>
    </lineage>
</organism>
<feature type="binding site" evidence="8">
    <location>
        <position position="87"/>
    </location>
    <ligand>
        <name>GTP</name>
        <dbReference type="ChEBI" id="CHEBI:37565"/>
    </ligand>
</feature>
<evidence type="ECO:0000256" key="2">
    <source>
        <dbReference type="ARBA" id="ARBA00022679"/>
    </source>
</evidence>
<feature type="binding site" evidence="8">
    <location>
        <position position="60"/>
    </location>
    <ligand>
        <name>GTP</name>
        <dbReference type="ChEBI" id="CHEBI:37565"/>
    </ligand>
</feature>
<comment type="subunit">
    <text evidence="8">Monomer.</text>
</comment>
<keyword evidence="5 8" id="KW-0460">Magnesium</keyword>
<keyword evidence="2 8" id="KW-0808">Transferase</keyword>
<evidence type="ECO:0000256" key="3">
    <source>
        <dbReference type="ARBA" id="ARBA00022723"/>
    </source>
</evidence>
<evidence type="ECO:0000256" key="4">
    <source>
        <dbReference type="ARBA" id="ARBA00022741"/>
    </source>
</evidence>
<dbReference type="PANTHER" id="PTHR19136">
    <property type="entry name" value="MOLYBDENUM COFACTOR GUANYLYLTRANSFERASE"/>
    <property type="match status" value="1"/>
</dbReference>
<dbReference type="CDD" id="cd02503">
    <property type="entry name" value="MobA"/>
    <property type="match status" value="1"/>
</dbReference>
<feature type="binding site" evidence="8">
    <location>
        <begin position="7"/>
        <end position="9"/>
    </location>
    <ligand>
        <name>GTP</name>
        <dbReference type="ChEBI" id="CHEBI:37565"/>
    </ligand>
</feature>
<accession>A0ABU0ITS9</accession>
<keyword evidence="11" id="KW-1185">Reference proteome</keyword>
<keyword evidence="7 8" id="KW-0501">Molybdenum cofactor biosynthesis</keyword>
<feature type="domain" description="MobA-like NTP transferase" evidence="9">
    <location>
        <begin position="4"/>
        <end position="134"/>
    </location>
</feature>
<dbReference type="PANTHER" id="PTHR19136:SF81">
    <property type="entry name" value="MOLYBDENUM COFACTOR GUANYLYLTRANSFERASE"/>
    <property type="match status" value="1"/>
</dbReference>
<evidence type="ECO:0000256" key="1">
    <source>
        <dbReference type="ARBA" id="ARBA00022490"/>
    </source>
</evidence>
<comment type="domain">
    <text evidence="8">The N-terminal domain determines nucleotide recognition and specific binding, while the C-terminal domain determines the specific binding to the target protein.</text>
</comment>
<evidence type="ECO:0000256" key="8">
    <source>
        <dbReference type="HAMAP-Rule" id="MF_00316"/>
    </source>
</evidence>
<feature type="binding site" evidence="8">
    <location>
        <position position="87"/>
    </location>
    <ligand>
        <name>Mg(2+)</name>
        <dbReference type="ChEBI" id="CHEBI:18420"/>
    </ligand>
</feature>
<dbReference type="RefSeq" id="WP_307350698.1">
    <property type="nucleotide sequence ID" value="NZ_JAUSVS010000006.1"/>
</dbReference>
<comment type="catalytic activity">
    <reaction evidence="8">
        <text>Mo-molybdopterin + GTP + H(+) = Mo-molybdopterin guanine dinucleotide + diphosphate</text>
        <dbReference type="Rhea" id="RHEA:34243"/>
        <dbReference type="ChEBI" id="CHEBI:15378"/>
        <dbReference type="ChEBI" id="CHEBI:33019"/>
        <dbReference type="ChEBI" id="CHEBI:37565"/>
        <dbReference type="ChEBI" id="CHEBI:71302"/>
        <dbReference type="ChEBI" id="CHEBI:71310"/>
        <dbReference type="EC" id="2.7.7.77"/>
    </reaction>
</comment>
<name>A0ABU0ITS9_9CAUL</name>
<comment type="function">
    <text evidence="8">Transfers a GMP moiety from GTP to Mo-molybdopterin (Mo-MPT) cofactor (Moco or molybdenum cofactor) to form Mo-molybdopterin guanine dinucleotide (Mo-MGD) cofactor.</text>
</comment>
<keyword evidence="3 8" id="KW-0479">Metal-binding</keyword>
<dbReference type="EC" id="2.7.7.77" evidence="8"/>
<comment type="caution">
    <text evidence="8">Lacks conserved residue(s) required for the propagation of feature annotation.</text>
</comment>
<dbReference type="GO" id="GO:0061603">
    <property type="term" value="F:molybdenum cofactor guanylyltransferase activity"/>
    <property type="evidence" value="ECO:0007669"/>
    <property type="project" value="UniProtKB-EC"/>
</dbReference>
<evidence type="ECO:0000256" key="6">
    <source>
        <dbReference type="ARBA" id="ARBA00023134"/>
    </source>
</evidence>
<comment type="caution">
    <text evidence="10">The sequence shown here is derived from an EMBL/GenBank/DDBJ whole genome shotgun (WGS) entry which is preliminary data.</text>
</comment>
<keyword evidence="10" id="KW-0548">Nucleotidyltransferase</keyword>
<sequence>MIAGLVLAGGRSSRFGSDKAAALLDGRPLLDWALDALRPHCMALAVSGPGGLADAPGDPDGPLSGVKAGLIWAREIGASRLATLPCDVPRVPADLVPCLAAVDARVVSARTVDGSQPLCALWSVDLLDAITAELAAGHPSIQDLQARLGGAQLLFENERAFRNVNRPEDLPPLAGEVA</sequence>
<evidence type="ECO:0000256" key="5">
    <source>
        <dbReference type="ARBA" id="ARBA00022842"/>
    </source>
</evidence>
<feature type="binding site" evidence="8">
    <location>
        <position position="19"/>
    </location>
    <ligand>
        <name>GTP</name>
        <dbReference type="ChEBI" id="CHEBI:37565"/>
    </ligand>
</feature>
<keyword evidence="1 8" id="KW-0963">Cytoplasm</keyword>
<dbReference type="InterPro" id="IPR025877">
    <property type="entry name" value="MobA-like_NTP_Trfase"/>
</dbReference>
<dbReference type="SUPFAM" id="SSF53448">
    <property type="entry name" value="Nucleotide-diphospho-sugar transferases"/>
    <property type="match status" value="1"/>
</dbReference>
<dbReference type="Pfam" id="PF12804">
    <property type="entry name" value="NTP_transf_3"/>
    <property type="match status" value="1"/>
</dbReference>
<keyword evidence="6 8" id="KW-0342">GTP-binding</keyword>
<evidence type="ECO:0000256" key="7">
    <source>
        <dbReference type="ARBA" id="ARBA00023150"/>
    </source>
</evidence>
<dbReference type="Proteomes" id="UP001228905">
    <property type="component" value="Unassembled WGS sequence"/>
</dbReference>
<gene>
    <name evidence="8" type="primary">mobA</name>
    <name evidence="10" type="ORF">QO010_003195</name>
</gene>
<evidence type="ECO:0000313" key="10">
    <source>
        <dbReference type="EMBL" id="MDQ0465408.1"/>
    </source>
</evidence>
<dbReference type="InterPro" id="IPR013482">
    <property type="entry name" value="Molybde_CF_guanTrfase"/>
</dbReference>
<evidence type="ECO:0000313" key="11">
    <source>
        <dbReference type="Proteomes" id="UP001228905"/>
    </source>
</evidence>
<dbReference type="Gene3D" id="3.90.550.10">
    <property type="entry name" value="Spore Coat Polysaccharide Biosynthesis Protein SpsA, Chain A"/>
    <property type="match status" value="1"/>
</dbReference>
<dbReference type="HAMAP" id="MF_00316">
    <property type="entry name" value="MobA"/>
    <property type="match status" value="1"/>
</dbReference>
<reference evidence="10 11" key="1">
    <citation type="submission" date="2023-07" db="EMBL/GenBank/DDBJ databases">
        <title>Genomic Encyclopedia of Type Strains, Phase IV (KMG-IV): sequencing the most valuable type-strain genomes for metagenomic binning, comparative biology and taxonomic classification.</title>
        <authorList>
            <person name="Goeker M."/>
        </authorList>
    </citation>
    <scope>NUCLEOTIDE SEQUENCE [LARGE SCALE GENOMIC DNA]</scope>
    <source>
        <strain evidence="10 11">DSM 18695</strain>
    </source>
</reference>
<dbReference type="EMBL" id="JAUSVS010000006">
    <property type="protein sequence ID" value="MDQ0465408.1"/>
    <property type="molecule type" value="Genomic_DNA"/>
</dbReference>
<evidence type="ECO:0000259" key="9">
    <source>
        <dbReference type="Pfam" id="PF12804"/>
    </source>
</evidence>
<proteinExistence type="inferred from homology"/>
<keyword evidence="4 8" id="KW-0547">Nucleotide-binding</keyword>
<protein>
    <recommendedName>
        <fullName evidence="8">Molybdenum cofactor guanylyltransferase</fullName>
        <shortName evidence="8">MoCo guanylyltransferase</shortName>
        <ecNumber evidence="8">2.7.7.77</ecNumber>
    </recommendedName>
    <alternativeName>
        <fullName evidence="8">GTP:molybdopterin guanylyltransferase</fullName>
    </alternativeName>
    <alternativeName>
        <fullName evidence="8">Mo-MPT guanylyltransferase</fullName>
    </alternativeName>
    <alternativeName>
        <fullName evidence="8">Molybdopterin guanylyltransferase</fullName>
    </alternativeName>
    <alternativeName>
        <fullName evidence="8">Molybdopterin-guanine dinucleotide synthase</fullName>
        <shortName evidence="8">MGD synthase</shortName>
    </alternativeName>
</protein>
<comment type="subcellular location">
    <subcellularLocation>
        <location evidence="8">Cytoplasm</location>
    </subcellularLocation>
</comment>